<evidence type="ECO:0000313" key="4">
    <source>
        <dbReference type="Proteomes" id="UP001058974"/>
    </source>
</evidence>
<feature type="region of interest" description="Disordered" evidence="1">
    <location>
        <begin position="74"/>
        <end position="93"/>
    </location>
</feature>
<accession>A0A9D4X483</accession>
<dbReference type="Pfam" id="PF12776">
    <property type="entry name" value="Myb_DNA-bind_3"/>
    <property type="match status" value="1"/>
</dbReference>
<dbReference type="EMBL" id="JAMSHJ010000005">
    <property type="protein sequence ID" value="KAI5411880.1"/>
    <property type="molecule type" value="Genomic_DNA"/>
</dbReference>
<dbReference type="AlphaFoldDB" id="A0A9D4X483"/>
<feature type="compositionally biased region" description="Polar residues" evidence="1">
    <location>
        <begin position="263"/>
        <end position="282"/>
    </location>
</feature>
<organism evidence="3 4">
    <name type="scientific">Pisum sativum</name>
    <name type="common">Garden pea</name>
    <name type="synonym">Lathyrus oleraceus</name>
    <dbReference type="NCBI Taxonomy" id="3888"/>
    <lineage>
        <taxon>Eukaryota</taxon>
        <taxon>Viridiplantae</taxon>
        <taxon>Streptophyta</taxon>
        <taxon>Embryophyta</taxon>
        <taxon>Tracheophyta</taxon>
        <taxon>Spermatophyta</taxon>
        <taxon>Magnoliopsida</taxon>
        <taxon>eudicotyledons</taxon>
        <taxon>Gunneridae</taxon>
        <taxon>Pentapetalae</taxon>
        <taxon>rosids</taxon>
        <taxon>fabids</taxon>
        <taxon>Fabales</taxon>
        <taxon>Fabaceae</taxon>
        <taxon>Papilionoideae</taxon>
        <taxon>50 kb inversion clade</taxon>
        <taxon>NPAAA clade</taxon>
        <taxon>Hologalegina</taxon>
        <taxon>IRL clade</taxon>
        <taxon>Fabeae</taxon>
        <taxon>Lathyrus</taxon>
    </lineage>
</organism>
<keyword evidence="4" id="KW-1185">Reference proteome</keyword>
<protein>
    <recommendedName>
        <fullName evidence="2">Myb/SANT-like domain-containing protein</fullName>
    </recommendedName>
</protein>
<proteinExistence type="predicted"/>
<evidence type="ECO:0000313" key="3">
    <source>
        <dbReference type="EMBL" id="KAI5411880.1"/>
    </source>
</evidence>
<dbReference type="InterPro" id="IPR024752">
    <property type="entry name" value="Myb/SANT-like_dom"/>
</dbReference>
<feature type="region of interest" description="Disordered" evidence="1">
    <location>
        <begin position="255"/>
        <end position="287"/>
    </location>
</feature>
<feature type="domain" description="Myb/SANT-like" evidence="2">
    <location>
        <begin position="93"/>
        <end position="185"/>
    </location>
</feature>
<gene>
    <name evidence="3" type="ORF">KIW84_056807</name>
</gene>
<dbReference type="PANTHER" id="PTHR46250">
    <property type="entry name" value="MYB/SANT-LIKE DNA-BINDING DOMAIN PROTEIN-RELATED"/>
    <property type="match status" value="1"/>
</dbReference>
<evidence type="ECO:0000256" key="1">
    <source>
        <dbReference type="SAM" id="MobiDB-lite"/>
    </source>
</evidence>
<name>A0A9D4X483_PEA</name>
<evidence type="ECO:0000259" key="2">
    <source>
        <dbReference type="Pfam" id="PF12776"/>
    </source>
</evidence>
<sequence>MNVLLALLKCHKELLKQPQPILDNNIDERWKYFKGSSADSRVLRDVISQPNGLRVPQGYYYSCDAGHMNGEGFLTPYRGQRSENQNTKDSKRQWTAKEDAILNKGLLQLLDDGWKADAGTFKPGYTKVLEKYLHGKNPNCTLKANPHIESRVKRLKSQYSAIKDMMGASGFGWDDTRKMIIVEKESHPTASGLYGKPFPHFENLDAVFGKDKAFGNASESPVEHAYNIVKEFFQSTQGNEFELNLHEGEEKYDSQVPEMPSYKDTQAPSQVNQSQCEATSNRTGKRAGKRVKYNGDVSDSLLTSLNKLGEFYAGSVENIQQLMSCFMHEKHTADRRKQIVSILKEIEGISVIDVVRAVMLITKDNNLCDCFFTMDTLELRKEFMQIVLSTF</sequence>
<reference evidence="3 4" key="1">
    <citation type="journal article" date="2022" name="Nat. Genet.">
        <title>Improved pea reference genome and pan-genome highlight genomic features and evolutionary characteristics.</title>
        <authorList>
            <person name="Yang T."/>
            <person name="Liu R."/>
            <person name="Luo Y."/>
            <person name="Hu S."/>
            <person name="Wang D."/>
            <person name="Wang C."/>
            <person name="Pandey M.K."/>
            <person name="Ge S."/>
            <person name="Xu Q."/>
            <person name="Li N."/>
            <person name="Li G."/>
            <person name="Huang Y."/>
            <person name="Saxena R.K."/>
            <person name="Ji Y."/>
            <person name="Li M."/>
            <person name="Yan X."/>
            <person name="He Y."/>
            <person name="Liu Y."/>
            <person name="Wang X."/>
            <person name="Xiang C."/>
            <person name="Varshney R.K."/>
            <person name="Ding H."/>
            <person name="Gao S."/>
            <person name="Zong X."/>
        </authorList>
    </citation>
    <scope>NUCLEOTIDE SEQUENCE [LARGE SCALE GENOMIC DNA]</scope>
    <source>
        <strain evidence="3 4">cv. Zhongwan 6</strain>
    </source>
</reference>
<dbReference type="Proteomes" id="UP001058974">
    <property type="component" value="Chromosome 5"/>
</dbReference>
<dbReference type="PANTHER" id="PTHR46250:SF18">
    <property type="entry name" value="MYB_SANT-LIKE DOMAIN-CONTAINING PROTEIN"/>
    <property type="match status" value="1"/>
</dbReference>
<dbReference type="Gramene" id="Psat05G0680700-T1">
    <property type="protein sequence ID" value="KAI5411880.1"/>
    <property type="gene ID" value="KIW84_056807"/>
</dbReference>
<comment type="caution">
    <text evidence="3">The sequence shown here is derived from an EMBL/GenBank/DDBJ whole genome shotgun (WGS) entry which is preliminary data.</text>
</comment>